<dbReference type="PANTHER" id="PTHR30290">
    <property type="entry name" value="PERIPLASMIC BINDING COMPONENT OF ABC TRANSPORTER"/>
    <property type="match status" value="1"/>
</dbReference>
<dbReference type="RefSeq" id="WP_210119408.1">
    <property type="nucleotide sequence ID" value="NZ_CP054142.1"/>
</dbReference>
<keyword evidence="8" id="KW-1185">Reference proteome</keyword>
<accession>A0A975F5B7</accession>
<dbReference type="Pfam" id="PF00496">
    <property type="entry name" value="SBP_bac_5"/>
    <property type="match status" value="1"/>
</dbReference>
<evidence type="ECO:0000313" key="8">
    <source>
        <dbReference type="Proteomes" id="UP000671908"/>
    </source>
</evidence>
<organism evidence="7 8">
    <name type="scientific">Treponema parvum</name>
    <dbReference type="NCBI Taxonomy" id="138851"/>
    <lineage>
        <taxon>Bacteria</taxon>
        <taxon>Pseudomonadati</taxon>
        <taxon>Spirochaetota</taxon>
        <taxon>Spirochaetia</taxon>
        <taxon>Spirochaetales</taxon>
        <taxon>Treponemataceae</taxon>
        <taxon>Treponema</taxon>
    </lineage>
</organism>
<evidence type="ECO:0000256" key="4">
    <source>
        <dbReference type="ARBA" id="ARBA00022729"/>
    </source>
</evidence>
<dbReference type="PIRSF" id="PIRSF002741">
    <property type="entry name" value="MppA"/>
    <property type="match status" value="1"/>
</dbReference>
<dbReference type="InterPro" id="IPR039424">
    <property type="entry name" value="SBP_5"/>
</dbReference>
<dbReference type="GO" id="GO:0030288">
    <property type="term" value="C:outer membrane-bounded periplasmic space"/>
    <property type="evidence" value="ECO:0007669"/>
    <property type="project" value="UniProtKB-ARBA"/>
</dbReference>
<keyword evidence="5" id="KW-1133">Transmembrane helix</keyword>
<dbReference type="EMBL" id="CP054142">
    <property type="protein sequence ID" value="QTQ14766.1"/>
    <property type="molecule type" value="Genomic_DNA"/>
</dbReference>
<dbReference type="InterPro" id="IPR000914">
    <property type="entry name" value="SBP_5_dom"/>
</dbReference>
<feature type="domain" description="Solute-binding protein family 5" evidence="6">
    <location>
        <begin position="90"/>
        <end position="437"/>
    </location>
</feature>
<dbReference type="PANTHER" id="PTHR30290:SF10">
    <property type="entry name" value="PERIPLASMIC OLIGOPEPTIDE-BINDING PROTEIN-RELATED"/>
    <property type="match status" value="1"/>
</dbReference>
<comment type="similarity">
    <text evidence="2">Belongs to the bacterial solute-binding protein 5 family.</text>
</comment>
<evidence type="ECO:0000313" key="7">
    <source>
        <dbReference type="EMBL" id="QTQ14766.1"/>
    </source>
</evidence>
<keyword evidence="3" id="KW-0813">Transport</keyword>
<evidence type="ECO:0000256" key="3">
    <source>
        <dbReference type="ARBA" id="ARBA00022448"/>
    </source>
</evidence>
<comment type="subcellular location">
    <subcellularLocation>
        <location evidence="1">Cell envelope</location>
    </subcellularLocation>
</comment>
<sequence>MNKRHFFFRSSLFCVLFFIANFFLTAQNFIFEEDSSQIDPKLQRNFTIIQNEHRHDLNPHTASYSSEAQILGNIYEGLFSYDPVTLSPLNAVAESYKISRNKRRWTFTIRESAKFSDGRQITAEDVRNSWLRLLSNPDALYASLLDVIIGAREFRLGAGKREDVGITVKDNTLVVRLEAPCAHLSRILCHHAFSVVDEDLSLASGAFVLEKREKKRIVLKKNEYYWDKEAVRLPQVTIELSDDETENAYALNTGSADWVDNAVSTDKLLLKSSVHIGAQFGTQYFFFKTARSPWSDAAFRIALLTAAPWQEMRKDFPVKAQTFIYPLAGYPAVNGFSETDEDEALALMKEARAKAGIQEDKKLSLVFAIMDNAYMKKSAELLKSAWEALGVELIIQTKPSAEYLASIADWDADLFSYTWIGDFSDPLAFLELFRGNSTLNVSGYNNEKFNELLDQASSDEGSARLKLLAQAEQLLLDEGVVLPISHPVSFNAIDLDSIGGWTSNSLDIHPFKYIYFKQKNSKVQNIVKKMP</sequence>
<dbReference type="GO" id="GO:0015833">
    <property type="term" value="P:peptide transport"/>
    <property type="evidence" value="ECO:0007669"/>
    <property type="project" value="TreeGrafter"/>
</dbReference>
<evidence type="ECO:0000256" key="2">
    <source>
        <dbReference type="ARBA" id="ARBA00005695"/>
    </source>
</evidence>
<evidence type="ECO:0000256" key="1">
    <source>
        <dbReference type="ARBA" id="ARBA00004196"/>
    </source>
</evidence>
<gene>
    <name evidence="7" type="ORF">HRQ91_09990</name>
</gene>
<dbReference type="GO" id="GO:0043190">
    <property type="term" value="C:ATP-binding cassette (ABC) transporter complex"/>
    <property type="evidence" value="ECO:0007669"/>
    <property type="project" value="InterPro"/>
</dbReference>
<protein>
    <submittedName>
        <fullName evidence="7">Peptide ABC transporter substrate-binding protein</fullName>
    </submittedName>
</protein>
<dbReference type="GO" id="GO:1904680">
    <property type="term" value="F:peptide transmembrane transporter activity"/>
    <property type="evidence" value="ECO:0007669"/>
    <property type="project" value="TreeGrafter"/>
</dbReference>
<dbReference type="AlphaFoldDB" id="A0A975F5B7"/>
<dbReference type="Gene3D" id="3.40.190.10">
    <property type="entry name" value="Periplasmic binding protein-like II"/>
    <property type="match status" value="1"/>
</dbReference>
<dbReference type="InterPro" id="IPR030678">
    <property type="entry name" value="Peptide/Ni-bd"/>
</dbReference>
<keyword evidence="5" id="KW-0472">Membrane</keyword>
<dbReference type="Proteomes" id="UP000671908">
    <property type="component" value="Chromosome"/>
</dbReference>
<dbReference type="KEGG" id="tpav:HRQ91_09990"/>
<dbReference type="Gene3D" id="3.90.76.10">
    <property type="entry name" value="Dipeptide-binding Protein, Domain 1"/>
    <property type="match status" value="1"/>
</dbReference>
<dbReference type="SUPFAM" id="SSF53850">
    <property type="entry name" value="Periplasmic binding protein-like II"/>
    <property type="match status" value="1"/>
</dbReference>
<reference evidence="7 8" key="1">
    <citation type="journal article" date="2021" name="Microbiol. Resour. Announc.">
        <title>Complete Genome Sequences of Three Human Oral Treponema parvum Isolates.</title>
        <authorList>
            <person name="Zeng H."/>
            <person name="Watt R.M."/>
        </authorList>
    </citation>
    <scope>NUCLEOTIDE SEQUENCE [LARGE SCALE GENOMIC DNA]</scope>
    <source>
        <strain evidence="7 8">ATCC 700770</strain>
    </source>
</reference>
<keyword evidence="4" id="KW-0732">Signal</keyword>
<evidence type="ECO:0000256" key="5">
    <source>
        <dbReference type="SAM" id="Phobius"/>
    </source>
</evidence>
<name>A0A975F5B7_9SPIR</name>
<keyword evidence="5" id="KW-0812">Transmembrane</keyword>
<evidence type="ECO:0000259" key="6">
    <source>
        <dbReference type="Pfam" id="PF00496"/>
    </source>
</evidence>
<dbReference type="CDD" id="cd08504">
    <property type="entry name" value="PBP2_OppA"/>
    <property type="match status" value="1"/>
</dbReference>
<dbReference type="Gene3D" id="3.10.105.10">
    <property type="entry name" value="Dipeptide-binding Protein, Domain 3"/>
    <property type="match status" value="1"/>
</dbReference>
<proteinExistence type="inferred from homology"/>
<feature type="transmembrane region" description="Helical" evidence="5">
    <location>
        <begin position="12"/>
        <end position="31"/>
    </location>
</feature>